<protein>
    <submittedName>
        <fullName evidence="2">Uncharacterized protein</fullName>
    </submittedName>
</protein>
<keyword evidence="3" id="KW-1185">Reference proteome</keyword>
<reference evidence="2 3" key="1">
    <citation type="journal article" date="2014" name="Curr. Biol.">
        <title>The genome of the clonal raider ant Cerapachys biroi.</title>
        <authorList>
            <person name="Oxley P.R."/>
            <person name="Ji L."/>
            <person name="Fetter-Pruneda I."/>
            <person name="McKenzie S.K."/>
            <person name="Li C."/>
            <person name="Hu H."/>
            <person name="Zhang G."/>
            <person name="Kronauer D.J."/>
        </authorList>
    </citation>
    <scope>NUCLEOTIDE SEQUENCE [LARGE SCALE GENOMIC DNA]</scope>
</reference>
<evidence type="ECO:0000256" key="1">
    <source>
        <dbReference type="SAM" id="Phobius"/>
    </source>
</evidence>
<proteinExistence type="predicted"/>
<name>A0A026WC26_OOCBI</name>
<feature type="transmembrane region" description="Helical" evidence="1">
    <location>
        <begin position="33"/>
        <end position="52"/>
    </location>
</feature>
<organism evidence="2 3">
    <name type="scientific">Ooceraea biroi</name>
    <name type="common">Clonal raider ant</name>
    <name type="synonym">Cerapachys biroi</name>
    <dbReference type="NCBI Taxonomy" id="2015173"/>
    <lineage>
        <taxon>Eukaryota</taxon>
        <taxon>Metazoa</taxon>
        <taxon>Ecdysozoa</taxon>
        <taxon>Arthropoda</taxon>
        <taxon>Hexapoda</taxon>
        <taxon>Insecta</taxon>
        <taxon>Pterygota</taxon>
        <taxon>Neoptera</taxon>
        <taxon>Endopterygota</taxon>
        <taxon>Hymenoptera</taxon>
        <taxon>Apocrita</taxon>
        <taxon>Aculeata</taxon>
        <taxon>Formicoidea</taxon>
        <taxon>Formicidae</taxon>
        <taxon>Dorylinae</taxon>
        <taxon>Ooceraea</taxon>
    </lineage>
</organism>
<dbReference type="EMBL" id="KK107283">
    <property type="protein sequence ID" value="EZA53533.1"/>
    <property type="molecule type" value="Genomic_DNA"/>
</dbReference>
<accession>A0A026WC26</accession>
<dbReference type="Proteomes" id="UP000053097">
    <property type="component" value="Unassembled WGS sequence"/>
</dbReference>
<evidence type="ECO:0000313" key="3">
    <source>
        <dbReference type="Proteomes" id="UP000053097"/>
    </source>
</evidence>
<keyword evidence="1" id="KW-0812">Transmembrane</keyword>
<gene>
    <name evidence="2" type="ORF">X777_07001</name>
</gene>
<evidence type="ECO:0000313" key="2">
    <source>
        <dbReference type="EMBL" id="EZA53533.1"/>
    </source>
</evidence>
<dbReference type="AlphaFoldDB" id="A0A026WC26"/>
<keyword evidence="1" id="KW-1133">Transmembrane helix</keyword>
<sequence length="86" mass="10589">MRRNTRFSYAALLTTLLFRKHSNHDTYRIFHTYFYYVTQSLYWNLSVILYHAMLSNNGYYPREVLQIKQKRKRKRKNIPSEIVEPV</sequence>
<keyword evidence="1" id="KW-0472">Membrane</keyword>